<gene>
    <name evidence="7" type="ORF">O181_038764</name>
</gene>
<sequence length="304" mass="34756">MENWHNQKIRKLISDRGGVFLNQKFETLAKECGFVHIFAPPKTPEHNGFAERANCTILEKALFLMNPTNLPNHYWEEAMNTAVFLSNLSTNHFRNNKSPQFLWRNVSPKLSGICMFGCQMVIYNLKMQHNWKLSSLIQEGILLGFENEGTAYRILRLDDLKVVITRNVNFNKRVFPSVPGKTNSAQWTIDELLSPLNTYTEVQTEGDSLTDPQDSLHSASHQENNLEDPNNSDQSNKEQTNQLLNKPSSESLTRCHNNLNNEIDFQNCKELSNSHKGTRVKVIGPRHLTVITSNVDSMHTLLYS</sequence>
<dbReference type="InterPro" id="IPR012337">
    <property type="entry name" value="RNaseH-like_sf"/>
</dbReference>
<dbReference type="GO" id="GO:0003964">
    <property type="term" value="F:RNA-directed DNA polymerase activity"/>
    <property type="evidence" value="ECO:0007669"/>
    <property type="project" value="UniProtKB-EC"/>
</dbReference>
<evidence type="ECO:0000256" key="3">
    <source>
        <dbReference type="ARBA" id="ARBA00048173"/>
    </source>
</evidence>
<feature type="domain" description="Integrase catalytic" evidence="6">
    <location>
        <begin position="1"/>
        <end position="107"/>
    </location>
</feature>
<keyword evidence="1" id="KW-0815">Transposition</keyword>
<dbReference type="PANTHER" id="PTHR42648:SF27">
    <property type="entry name" value="RNA-DIRECTED DNA POLYMERASE"/>
    <property type="match status" value="1"/>
</dbReference>
<dbReference type="PANTHER" id="PTHR42648">
    <property type="entry name" value="TRANSPOSASE, PUTATIVE-RELATED"/>
    <property type="match status" value="1"/>
</dbReference>
<accession>A0A9Q3D931</accession>
<evidence type="ECO:0000313" key="8">
    <source>
        <dbReference type="Proteomes" id="UP000765509"/>
    </source>
</evidence>
<evidence type="ECO:0000256" key="2">
    <source>
        <dbReference type="ARBA" id="ARBA00022884"/>
    </source>
</evidence>
<keyword evidence="2" id="KW-0694">RNA-binding</keyword>
<dbReference type="InterPro" id="IPR036397">
    <property type="entry name" value="RNaseH_sf"/>
</dbReference>
<comment type="catalytic activity">
    <reaction evidence="4">
        <text>DNA(n) + a 2'-deoxyribonucleoside 5'-triphosphate = DNA(n+1) + diphosphate</text>
        <dbReference type="Rhea" id="RHEA:22508"/>
        <dbReference type="Rhea" id="RHEA-COMP:17339"/>
        <dbReference type="Rhea" id="RHEA-COMP:17340"/>
        <dbReference type="ChEBI" id="CHEBI:33019"/>
        <dbReference type="ChEBI" id="CHEBI:61560"/>
        <dbReference type="ChEBI" id="CHEBI:173112"/>
        <dbReference type="EC" id="2.7.7.7"/>
    </reaction>
</comment>
<dbReference type="OrthoDB" id="2796844at2759"/>
<dbReference type="EMBL" id="AVOT02015063">
    <property type="protein sequence ID" value="MBW0499049.1"/>
    <property type="molecule type" value="Genomic_DNA"/>
</dbReference>
<dbReference type="InterPro" id="IPR039537">
    <property type="entry name" value="Retrotran_Ty1/copia-like"/>
</dbReference>
<comment type="catalytic activity">
    <reaction evidence="3">
        <text>DNA(n) + a 2'-deoxyribonucleoside 5'-triphosphate = DNA(n+1) + diphosphate</text>
        <dbReference type="Rhea" id="RHEA:22508"/>
        <dbReference type="Rhea" id="RHEA-COMP:17339"/>
        <dbReference type="Rhea" id="RHEA-COMP:17340"/>
        <dbReference type="ChEBI" id="CHEBI:33019"/>
        <dbReference type="ChEBI" id="CHEBI:61560"/>
        <dbReference type="ChEBI" id="CHEBI:173112"/>
        <dbReference type="EC" id="2.7.7.49"/>
    </reaction>
</comment>
<feature type="region of interest" description="Disordered" evidence="5">
    <location>
        <begin position="203"/>
        <end position="251"/>
    </location>
</feature>
<dbReference type="InterPro" id="IPR001584">
    <property type="entry name" value="Integrase_cat-core"/>
</dbReference>
<dbReference type="GO" id="GO:0003887">
    <property type="term" value="F:DNA-directed DNA polymerase activity"/>
    <property type="evidence" value="ECO:0007669"/>
    <property type="project" value="UniProtKB-EC"/>
</dbReference>
<reference evidence="7" key="1">
    <citation type="submission" date="2021-03" db="EMBL/GenBank/DDBJ databases">
        <title>Draft genome sequence of rust myrtle Austropuccinia psidii MF-1, a brazilian biotype.</title>
        <authorList>
            <person name="Quecine M.C."/>
            <person name="Pachon D.M.R."/>
            <person name="Bonatelli M.L."/>
            <person name="Correr F.H."/>
            <person name="Franceschini L.M."/>
            <person name="Leite T.F."/>
            <person name="Margarido G.R.A."/>
            <person name="Almeida C.A."/>
            <person name="Ferrarezi J.A."/>
            <person name="Labate C.A."/>
        </authorList>
    </citation>
    <scope>NUCLEOTIDE SEQUENCE</scope>
    <source>
        <strain evidence="7">MF-1</strain>
    </source>
</reference>
<dbReference type="SUPFAM" id="SSF53098">
    <property type="entry name" value="Ribonuclease H-like"/>
    <property type="match status" value="1"/>
</dbReference>
<dbReference type="Pfam" id="PF25597">
    <property type="entry name" value="SH3_retrovirus"/>
    <property type="match status" value="1"/>
</dbReference>
<protein>
    <recommendedName>
        <fullName evidence="6">Integrase catalytic domain-containing protein</fullName>
    </recommendedName>
</protein>
<keyword evidence="8" id="KW-1185">Reference proteome</keyword>
<comment type="caution">
    <text evidence="7">The sequence shown here is derived from an EMBL/GenBank/DDBJ whole genome shotgun (WGS) entry which is preliminary data.</text>
</comment>
<dbReference type="GO" id="GO:0015074">
    <property type="term" value="P:DNA integration"/>
    <property type="evidence" value="ECO:0007669"/>
    <property type="project" value="InterPro"/>
</dbReference>
<proteinExistence type="predicted"/>
<evidence type="ECO:0000256" key="4">
    <source>
        <dbReference type="ARBA" id="ARBA00049244"/>
    </source>
</evidence>
<evidence type="ECO:0000259" key="6">
    <source>
        <dbReference type="PROSITE" id="PS50994"/>
    </source>
</evidence>
<evidence type="ECO:0000256" key="5">
    <source>
        <dbReference type="SAM" id="MobiDB-lite"/>
    </source>
</evidence>
<dbReference type="GO" id="GO:0032196">
    <property type="term" value="P:transposition"/>
    <property type="evidence" value="ECO:0007669"/>
    <property type="project" value="UniProtKB-KW"/>
</dbReference>
<name>A0A9Q3D931_9BASI</name>
<dbReference type="GO" id="GO:0003723">
    <property type="term" value="F:RNA binding"/>
    <property type="evidence" value="ECO:0007669"/>
    <property type="project" value="UniProtKB-KW"/>
</dbReference>
<evidence type="ECO:0000256" key="1">
    <source>
        <dbReference type="ARBA" id="ARBA00022578"/>
    </source>
</evidence>
<dbReference type="Proteomes" id="UP000765509">
    <property type="component" value="Unassembled WGS sequence"/>
</dbReference>
<dbReference type="PROSITE" id="PS50994">
    <property type="entry name" value="INTEGRASE"/>
    <property type="match status" value="1"/>
</dbReference>
<dbReference type="AlphaFoldDB" id="A0A9Q3D931"/>
<evidence type="ECO:0000313" key="7">
    <source>
        <dbReference type="EMBL" id="MBW0499049.1"/>
    </source>
</evidence>
<dbReference type="Gene3D" id="3.30.420.10">
    <property type="entry name" value="Ribonuclease H-like superfamily/Ribonuclease H"/>
    <property type="match status" value="1"/>
</dbReference>
<dbReference type="GO" id="GO:0005634">
    <property type="term" value="C:nucleus"/>
    <property type="evidence" value="ECO:0007669"/>
    <property type="project" value="UniProtKB-ARBA"/>
</dbReference>
<organism evidence="7 8">
    <name type="scientific">Austropuccinia psidii MF-1</name>
    <dbReference type="NCBI Taxonomy" id="1389203"/>
    <lineage>
        <taxon>Eukaryota</taxon>
        <taxon>Fungi</taxon>
        <taxon>Dikarya</taxon>
        <taxon>Basidiomycota</taxon>
        <taxon>Pucciniomycotina</taxon>
        <taxon>Pucciniomycetes</taxon>
        <taxon>Pucciniales</taxon>
        <taxon>Sphaerophragmiaceae</taxon>
        <taxon>Austropuccinia</taxon>
    </lineage>
</organism>
<dbReference type="InterPro" id="IPR057670">
    <property type="entry name" value="SH3_retrovirus"/>
</dbReference>